<keyword evidence="3" id="KW-1185">Reference proteome</keyword>
<keyword evidence="1" id="KW-0812">Transmembrane</keyword>
<dbReference type="AlphaFoldDB" id="A0A671SJV0"/>
<reference evidence="2" key="1">
    <citation type="submission" date="2025-08" db="UniProtKB">
        <authorList>
            <consortium name="Ensembl"/>
        </authorList>
    </citation>
    <scope>IDENTIFICATION</scope>
</reference>
<accession>A0A671SJV0</accession>
<dbReference type="GO" id="GO:0005783">
    <property type="term" value="C:endoplasmic reticulum"/>
    <property type="evidence" value="ECO:0007669"/>
    <property type="project" value="TreeGrafter"/>
</dbReference>
<dbReference type="PANTHER" id="PTHR13285:SF21">
    <property type="entry name" value="HEDGEHOG ACYLTRANSFERASE-LIKE, B"/>
    <property type="match status" value="1"/>
</dbReference>
<keyword evidence="1" id="KW-0472">Membrane</keyword>
<reference evidence="2" key="2">
    <citation type="submission" date="2025-09" db="UniProtKB">
        <authorList>
            <consortium name="Ensembl"/>
        </authorList>
    </citation>
    <scope>IDENTIFICATION</scope>
</reference>
<name>A0A671SJV0_9TELE</name>
<evidence type="ECO:0000313" key="3">
    <source>
        <dbReference type="Proteomes" id="UP000472260"/>
    </source>
</evidence>
<dbReference type="InterPro" id="IPR051085">
    <property type="entry name" value="MB_O-acyltransferase"/>
</dbReference>
<evidence type="ECO:0000313" key="2">
    <source>
        <dbReference type="Ensembl" id="ENSSANP00000097084.1"/>
    </source>
</evidence>
<evidence type="ECO:0000256" key="1">
    <source>
        <dbReference type="SAM" id="Phobius"/>
    </source>
</evidence>
<keyword evidence="1" id="KW-1133">Transmembrane helix</keyword>
<proteinExistence type="predicted"/>
<organism evidence="2 3">
    <name type="scientific">Sinocyclocheilus anshuiensis</name>
    <dbReference type="NCBI Taxonomy" id="1608454"/>
    <lineage>
        <taxon>Eukaryota</taxon>
        <taxon>Metazoa</taxon>
        <taxon>Chordata</taxon>
        <taxon>Craniata</taxon>
        <taxon>Vertebrata</taxon>
        <taxon>Euteleostomi</taxon>
        <taxon>Actinopterygii</taxon>
        <taxon>Neopterygii</taxon>
        <taxon>Teleostei</taxon>
        <taxon>Ostariophysi</taxon>
        <taxon>Cypriniformes</taxon>
        <taxon>Cyprinidae</taxon>
        <taxon>Cyprininae</taxon>
        <taxon>Sinocyclocheilus</taxon>
    </lineage>
</organism>
<feature type="transmembrane region" description="Helical" evidence="1">
    <location>
        <begin position="12"/>
        <end position="31"/>
    </location>
</feature>
<dbReference type="GO" id="GO:0016746">
    <property type="term" value="F:acyltransferase activity"/>
    <property type="evidence" value="ECO:0007669"/>
    <property type="project" value="TreeGrafter"/>
</dbReference>
<dbReference type="PANTHER" id="PTHR13285">
    <property type="entry name" value="ACYLTRANSFERASE"/>
    <property type="match status" value="1"/>
</dbReference>
<dbReference type="Ensembl" id="ENSSANT00000103118.1">
    <property type="protein sequence ID" value="ENSSANP00000097084.1"/>
    <property type="gene ID" value="ENSSANG00000047840.1"/>
</dbReference>
<sequence>MGVKAALPRYELCCYNVVLCMAMLWAARWIFDVSSLNSNRKTFKTSVQPGWYYSGRKMDTADVEWMMWFSTFREHIIFALSGHVIFAKSQDLLALQVPLESPNKSILYVT</sequence>
<dbReference type="Proteomes" id="UP000472260">
    <property type="component" value="Unassembled WGS sequence"/>
</dbReference>
<protein>
    <submittedName>
        <fullName evidence="2">Uncharacterized protein</fullName>
    </submittedName>
</protein>